<evidence type="ECO:0008006" key="4">
    <source>
        <dbReference type="Google" id="ProtNLM"/>
    </source>
</evidence>
<accession>A0A4Q0P1V7</accession>
<feature type="transmembrane region" description="Helical" evidence="1">
    <location>
        <begin position="74"/>
        <end position="96"/>
    </location>
</feature>
<gene>
    <name evidence="2" type="ORF">DSM00_3043</name>
</gene>
<feature type="transmembrane region" description="Helical" evidence="1">
    <location>
        <begin position="40"/>
        <end position="58"/>
    </location>
</feature>
<dbReference type="OrthoDB" id="5766000at2"/>
<feature type="transmembrane region" description="Helical" evidence="1">
    <location>
        <begin position="132"/>
        <end position="155"/>
    </location>
</feature>
<sequence>MTFPRLELKWAFIYTIFLLVWMCVERFLGWHDEKINEHHLYTLFFYLPAIAIYFIALIDKRNNFYGGIITYKQAFISGLILTVFIAILAIPAQIIISEVISPYYFKNVIEYAVSSGIASPEEAKELFNLKRYLIQSVVSSLTFGFVITAIVSAFIKRK</sequence>
<keyword evidence="1" id="KW-0812">Transmembrane</keyword>
<keyword evidence="1" id="KW-0472">Membrane</keyword>
<comment type="caution">
    <text evidence="2">The sequence shown here is derived from an EMBL/GenBank/DDBJ whole genome shotgun (WGS) entry which is preliminary data.</text>
</comment>
<dbReference type="Pfam" id="PF13858">
    <property type="entry name" value="DUF4199"/>
    <property type="match status" value="1"/>
</dbReference>
<dbReference type="AlphaFoldDB" id="A0A4Q0P1V7"/>
<evidence type="ECO:0000256" key="1">
    <source>
        <dbReference type="SAM" id="Phobius"/>
    </source>
</evidence>
<dbReference type="Proteomes" id="UP000289238">
    <property type="component" value="Unassembled WGS sequence"/>
</dbReference>
<dbReference type="InterPro" id="IPR025250">
    <property type="entry name" value="DUF4199"/>
</dbReference>
<evidence type="ECO:0000313" key="2">
    <source>
        <dbReference type="EMBL" id="RXG20493.1"/>
    </source>
</evidence>
<name>A0A4Q0P1V7_9FLAO</name>
<keyword evidence="3" id="KW-1185">Reference proteome</keyword>
<evidence type="ECO:0000313" key="3">
    <source>
        <dbReference type="Proteomes" id="UP000289238"/>
    </source>
</evidence>
<dbReference type="RefSeq" id="WP_128758784.1">
    <property type="nucleotide sequence ID" value="NZ_QOVM01000008.1"/>
</dbReference>
<protein>
    <recommendedName>
        <fullName evidence="4">DUF4199 domain-containing protein</fullName>
    </recommendedName>
</protein>
<reference evidence="2 3" key="1">
    <citation type="submission" date="2018-07" db="EMBL/GenBank/DDBJ databases">
        <title>Leeuwenhoekiella genomics.</title>
        <authorList>
            <person name="Tahon G."/>
            <person name="Willems A."/>
        </authorList>
    </citation>
    <scope>NUCLEOTIDE SEQUENCE [LARGE SCALE GENOMIC DNA]</scope>
    <source>
        <strain evidence="2 3">LMG 22550</strain>
    </source>
</reference>
<dbReference type="EMBL" id="QOVM01000008">
    <property type="protein sequence ID" value="RXG20493.1"/>
    <property type="molecule type" value="Genomic_DNA"/>
</dbReference>
<proteinExistence type="predicted"/>
<keyword evidence="1" id="KW-1133">Transmembrane helix</keyword>
<feature type="transmembrane region" description="Helical" evidence="1">
    <location>
        <begin position="12"/>
        <end position="28"/>
    </location>
</feature>
<organism evidence="2 3">
    <name type="scientific">Leeuwenhoekiella aequorea</name>
    <dbReference type="NCBI Taxonomy" id="283736"/>
    <lineage>
        <taxon>Bacteria</taxon>
        <taxon>Pseudomonadati</taxon>
        <taxon>Bacteroidota</taxon>
        <taxon>Flavobacteriia</taxon>
        <taxon>Flavobacteriales</taxon>
        <taxon>Flavobacteriaceae</taxon>
        <taxon>Leeuwenhoekiella</taxon>
    </lineage>
</organism>